<geneLocation type="plasmid" evidence="1">
    <name>2</name>
</geneLocation>
<evidence type="ECO:0000313" key="1">
    <source>
        <dbReference type="EMBL" id="CRY79823.1"/>
    </source>
</evidence>
<keyword evidence="1" id="KW-0614">Plasmid</keyword>
<protein>
    <submittedName>
        <fullName evidence="1">Uncharacterized protein</fullName>
    </submittedName>
</protein>
<organism evidence="1 2">
    <name type="scientific">Nocardia farcinica</name>
    <dbReference type="NCBI Taxonomy" id="37329"/>
    <lineage>
        <taxon>Bacteria</taxon>
        <taxon>Bacillati</taxon>
        <taxon>Actinomycetota</taxon>
        <taxon>Actinomycetes</taxon>
        <taxon>Mycobacteriales</taxon>
        <taxon>Nocardiaceae</taxon>
        <taxon>Nocardia</taxon>
    </lineage>
</organism>
<dbReference type="Proteomes" id="UP000057820">
    <property type="component" value="Plasmid 2"/>
</dbReference>
<gene>
    <name evidence="1" type="ORF">ERS450000_03482</name>
</gene>
<evidence type="ECO:0000313" key="2">
    <source>
        <dbReference type="Proteomes" id="UP000057820"/>
    </source>
</evidence>
<accession>A0A0H5NWY4</accession>
<dbReference type="EMBL" id="LN868939">
    <property type="protein sequence ID" value="CRY79823.1"/>
    <property type="molecule type" value="Genomic_DNA"/>
</dbReference>
<reference evidence="2" key="1">
    <citation type="submission" date="2015-03" db="EMBL/GenBank/DDBJ databases">
        <authorList>
            <consortium name="Pathogen Informatics"/>
        </authorList>
    </citation>
    <scope>NUCLEOTIDE SEQUENCE [LARGE SCALE GENOMIC DNA]</scope>
    <source>
        <strain evidence="2">NCTC11134</strain>
        <plasmid evidence="2">2</plasmid>
    </source>
</reference>
<dbReference type="AlphaFoldDB" id="A0A0H5NWY4"/>
<name>A0A0H5NWY4_NOCFR</name>
<dbReference type="RefSeq" id="WP_159005675.1">
    <property type="nucleotide sequence ID" value="NZ_CP031418.1"/>
</dbReference>
<dbReference type="KEGG" id="nfr:ERS450000_03482"/>
<proteinExistence type="predicted"/>
<sequence length="51" mass="5577">MANTNIPKFVLDDILRSTGRAMGLALSGDSALSDIYADFTERLLDLYKARG</sequence>